<dbReference type="Proteomes" id="UP000664521">
    <property type="component" value="Unassembled WGS sequence"/>
</dbReference>
<dbReference type="InterPro" id="IPR034686">
    <property type="entry name" value="Terpene_cyclase-like_2"/>
</dbReference>
<evidence type="ECO:0000256" key="2">
    <source>
        <dbReference type="ARBA" id="ARBA00006333"/>
    </source>
</evidence>
<dbReference type="GO" id="GO:0010333">
    <property type="term" value="F:terpene synthase activity"/>
    <property type="evidence" value="ECO:0007669"/>
    <property type="project" value="InterPro"/>
</dbReference>
<dbReference type="SUPFAM" id="SSF48576">
    <property type="entry name" value="Terpenoid synthases"/>
    <property type="match status" value="1"/>
</dbReference>
<comment type="caution">
    <text evidence="5">The sequence shown here is derived from an EMBL/GenBank/DDBJ whole genome shotgun (WGS) entry which is preliminary data.</text>
</comment>
<keyword evidence="4" id="KW-0479">Metal-binding</keyword>
<evidence type="ECO:0000313" key="5">
    <source>
        <dbReference type="EMBL" id="CAF9940724.1"/>
    </source>
</evidence>
<sequence>MKLPQKSTELKAPSADLLEDMSFAEGSAYNEALIPLMRGERLPDRSVPVEYVTYDLWESMRTHDKDLADSIVQPVITFMRAQTDKARLQIDELGKYLEYRERDVGKALLSALMRFCMDIHLSEAELEEMRPLEENCSRHLSIVNDIYSWEKEVESSLHGHKEGSAICSAVKVMANSAGLDIEASKRVLWPMVREWELLHEKFVYEATARYDDNCPQRLRDYMTGLQYQMSGNELWSRTTLRYSVKS</sequence>
<evidence type="ECO:0000256" key="4">
    <source>
        <dbReference type="RuleBase" id="RU366034"/>
    </source>
</evidence>
<keyword evidence="3 4" id="KW-0460">Magnesium</keyword>
<evidence type="ECO:0000256" key="3">
    <source>
        <dbReference type="ARBA" id="ARBA00022842"/>
    </source>
</evidence>
<comment type="similarity">
    <text evidence="2 4">Belongs to the terpene synthase family.</text>
</comment>
<keyword evidence="4" id="KW-0456">Lyase</keyword>
<evidence type="ECO:0000256" key="1">
    <source>
        <dbReference type="ARBA" id="ARBA00001946"/>
    </source>
</evidence>
<dbReference type="Pfam" id="PF19086">
    <property type="entry name" value="Terpene_syn_C_2"/>
    <property type="match status" value="1"/>
</dbReference>
<dbReference type="EC" id="4.2.3.-" evidence="4"/>
<gene>
    <name evidence="5" type="primary">PRX2</name>
    <name evidence="5" type="ORF">HETSPECPRED_002622</name>
</gene>
<proteinExistence type="inferred from homology"/>
<dbReference type="GO" id="GO:0008299">
    <property type="term" value="P:isoprenoid biosynthetic process"/>
    <property type="evidence" value="ECO:0007669"/>
    <property type="project" value="UniProtKB-ARBA"/>
</dbReference>
<protein>
    <recommendedName>
        <fullName evidence="4">Terpene synthase</fullName>
        <ecNumber evidence="4">4.2.3.-</ecNumber>
    </recommendedName>
</protein>
<evidence type="ECO:0000313" key="6">
    <source>
        <dbReference type="Proteomes" id="UP000664521"/>
    </source>
</evidence>
<dbReference type="GO" id="GO:0046872">
    <property type="term" value="F:metal ion binding"/>
    <property type="evidence" value="ECO:0007669"/>
    <property type="project" value="UniProtKB-KW"/>
</dbReference>
<dbReference type="EMBL" id="CAJPDS010000161">
    <property type="protein sequence ID" value="CAF9940724.1"/>
    <property type="molecule type" value="Genomic_DNA"/>
</dbReference>
<dbReference type="InterPro" id="IPR008949">
    <property type="entry name" value="Isoprenoid_synthase_dom_sf"/>
</dbReference>
<dbReference type="PANTHER" id="PTHR35201:SF4">
    <property type="entry name" value="BETA-PINACENE SYNTHASE-RELATED"/>
    <property type="match status" value="1"/>
</dbReference>
<name>A0A8H3J531_9LECA</name>
<dbReference type="PANTHER" id="PTHR35201">
    <property type="entry name" value="TERPENE SYNTHASE"/>
    <property type="match status" value="1"/>
</dbReference>
<reference evidence="5" key="1">
    <citation type="submission" date="2021-03" db="EMBL/GenBank/DDBJ databases">
        <authorList>
            <person name="Tagirdzhanova G."/>
        </authorList>
    </citation>
    <scope>NUCLEOTIDE SEQUENCE</scope>
</reference>
<comment type="cofactor">
    <cofactor evidence="1 4">
        <name>Mg(2+)</name>
        <dbReference type="ChEBI" id="CHEBI:18420"/>
    </cofactor>
</comment>
<keyword evidence="6" id="KW-1185">Reference proteome</keyword>
<dbReference type="OrthoDB" id="3004402at2759"/>
<organism evidence="5 6">
    <name type="scientific">Heterodermia speciosa</name>
    <dbReference type="NCBI Taxonomy" id="116794"/>
    <lineage>
        <taxon>Eukaryota</taxon>
        <taxon>Fungi</taxon>
        <taxon>Dikarya</taxon>
        <taxon>Ascomycota</taxon>
        <taxon>Pezizomycotina</taxon>
        <taxon>Lecanoromycetes</taxon>
        <taxon>OSLEUM clade</taxon>
        <taxon>Lecanoromycetidae</taxon>
        <taxon>Caliciales</taxon>
        <taxon>Physciaceae</taxon>
        <taxon>Heterodermia</taxon>
    </lineage>
</organism>
<dbReference type="Gene3D" id="1.10.600.10">
    <property type="entry name" value="Farnesyl Diphosphate Synthase"/>
    <property type="match status" value="1"/>
</dbReference>
<dbReference type="AlphaFoldDB" id="A0A8H3J531"/>
<accession>A0A8H3J531</accession>